<dbReference type="Proteomes" id="UP001497623">
    <property type="component" value="Unassembled WGS sequence"/>
</dbReference>
<gene>
    <name evidence="5" type="ORF">MNOR_LOCUS24754</name>
</gene>
<accession>A0AAV2RKX4</accession>
<dbReference type="AlphaFoldDB" id="A0AAV2RKX4"/>
<dbReference type="PANTHER" id="PTHR24416">
    <property type="entry name" value="TYROSINE-PROTEIN KINASE RECEPTOR"/>
    <property type="match status" value="1"/>
</dbReference>
<dbReference type="Pfam" id="PF07714">
    <property type="entry name" value="PK_Tyr_Ser-Thr"/>
    <property type="match status" value="1"/>
</dbReference>
<dbReference type="PROSITE" id="PS00109">
    <property type="entry name" value="PROTEIN_KINASE_TYR"/>
    <property type="match status" value="1"/>
</dbReference>
<evidence type="ECO:0000256" key="3">
    <source>
        <dbReference type="PROSITE-ProRule" id="PRU10141"/>
    </source>
</evidence>
<feature type="binding site" evidence="3">
    <location>
        <position position="55"/>
    </location>
    <ligand>
        <name>ATP</name>
        <dbReference type="ChEBI" id="CHEBI:30616"/>
    </ligand>
</feature>
<dbReference type="InterPro" id="IPR017441">
    <property type="entry name" value="Protein_kinase_ATP_BS"/>
</dbReference>
<dbReference type="PROSITE" id="PS00107">
    <property type="entry name" value="PROTEIN_KINASE_ATP"/>
    <property type="match status" value="1"/>
</dbReference>
<keyword evidence="3" id="KW-0547">Nucleotide-binding</keyword>
<feature type="domain" description="Protein kinase" evidence="4">
    <location>
        <begin position="19"/>
        <end position="298"/>
    </location>
</feature>
<sequence>CKWITEGYLIKKDEILLEKPLENKLGEGAFGHVYKAFWQKSDTCEDERIAVAVKKVDQQEAERMQDVCTGATPATFVVKLHGVFVDNSTSMIHINVVMELMELGDVKTYLKNNKVDQTLKEQCEMASQAADGMAYLASRKYVHRDLAARNCLLTKANDGRIILKISDFGLMRRLHHDDFHDDYYMKLTEEGLLPIKWMAPESMPDKGRYTCKSDMWSFGVLLWEIFTRGNLQPYPEHSNTYVLNQKGKLRPKRPDKCPDFIYSMMQRTWKENPEDRPTFRAIVEQLLSYTSEEFQTFFRIYSMVYNTPESTAEDEGFINSGSLEFDDVDDQDQSFTESFPGNLNHCHDDDQVFLTSDDSYKKSSCASLSCIRLTPTRDTPQKIFSHAHTILRGHN</sequence>
<evidence type="ECO:0000259" key="4">
    <source>
        <dbReference type="PROSITE" id="PS50011"/>
    </source>
</evidence>
<dbReference type="GO" id="GO:0004714">
    <property type="term" value="F:transmembrane receptor protein tyrosine kinase activity"/>
    <property type="evidence" value="ECO:0007669"/>
    <property type="project" value="UniProtKB-EC"/>
</dbReference>
<comment type="caution">
    <text evidence="5">The sequence shown here is derived from an EMBL/GenBank/DDBJ whole genome shotgun (WGS) entry which is preliminary data.</text>
</comment>
<dbReference type="GO" id="GO:0043235">
    <property type="term" value="C:receptor complex"/>
    <property type="evidence" value="ECO:0007669"/>
    <property type="project" value="TreeGrafter"/>
</dbReference>
<dbReference type="GO" id="GO:0005886">
    <property type="term" value="C:plasma membrane"/>
    <property type="evidence" value="ECO:0007669"/>
    <property type="project" value="TreeGrafter"/>
</dbReference>
<name>A0AAV2RKX4_MEGNR</name>
<dbReference type="CDD" id="cd00192">
    <property type="entry name" value="PTKc"/>
    <property type="match status" value="1"/>
</dbReference>
<dbReference type="InterPro" id="IPR011009">
    <property type="entry name" value="Kinase-like_dom_sf"/>
</dbReference>
<keyword evidence="6" id="KW-1185">Reference proteome</keyword>
<dbReference type="PRINTS" id="PR00109">
    <property type="entry name" value="TYRKINASE"/>
</dbReference>
<dbReference type="InterPro" id="IPR050122">
    <property type="entry name" value="RTK"/>
</dbReference>
<dbReference type="EMBL" id="CAXKWB010022969">
    <property type="protein sequence ID" value="CAL4124763.1"/>
    <property type="molecule type" value="Genomic_DNA"/>
</dbReference>
<organism evidence="5 6">
    <name type="scientific">Meganyctiphanes norvegica</name>
    <name type="common">Northern krill</name>
    <name type="synonym">Thysanopoda norvegica</name>
    <dbReference type="NCBI Taxonomy" id="48144"/>
    <lineage>
        <taxon>Eukaryota</taxon>
        <taxon>Metazoa</taxon>
        <taxon>Ecdysozoa</taxon>
        <taxon>Arthropoda</taxon>
        <taxon>Crustacea</taxon>
        <taxon>Multicrustacea</taxon>
        <taxon>Malacostraca</taxon>
        <taxon>Eumalacostraca</taxon>
        <taxon>Eucarida</taxon>
        <taxon>Euphausiacea</taxon>
        <taxon>Euphausiidae</taxon>
        <taxon>Meganyctiphanes</taxon>
    </lineage>
</organism>
<comment type="subcellular location">
    <subcellularLocation>
        <location evidence="1">Membrane</location>
        <topology evidence="1">Single-pass membrane protein</topology>
    </subcellularLocation>
</comment>
<dbReference type="InterPro" id="IPR000719">
    <property type="entry name" value="Prot_kinase_dom"/>
</dbReference>
<comment type="catalytic activity">
    <reaction evidence="2">
        <text>L-tyrosyl-[protein] + ATP = O-phospho-L-tyrosyl-[protein] + ADP + H(+)</text>
        <dbReference type="Rhea" id="RHEA:10596"/>
        <dbReference type="Rhea" id="RHEA-COMP:10136"/>
        <dbReference type="Rhea" id="RHEA-COMP:20101"/>
        <dbReference type="ChEBI" id="CHEBI:15378"/>
        <dbReference type="ChEBI" id="CHEBI:30616"/>
        <dbReference type="ChEBI" id="CHEBI:46858"/>
        <dbReference type="ChEBI" id="CHEBI:61978"/>
        <dbReference type="ChEBI" id="CHEBI:456216"/>
        <dbReference type="EC" id="2.7.10.1"/>
    </reaction>
</comment>
<evidence type="ECO:0000256" key="2">
    <source>
        <dbReference type="ARBA" id="ARBA00051243"/>
    </source>
</evidence>
<dbReference type="InterPro" id="IPR020635">
    <property type="entry name" value="Tyr_kinase_cat_dom"/>
</dbReference>
<protein>
    <recommendedName>
        <fullName evidence="4">Protein kinase domain-containing protein</fullName>
    </recommendedName>
</protein>
<feature type="non-terminal residue" evidence="5">
    <location>
        <position position="1"/>
    </location>
</feature>
<evidence type="ECO:0000313" key="5">
    <source>
        <dbReference type="EMBL" id="CAL4124763.1"/>
    </source>
</evidence>
<evidence type="ECO:0000256" key="1">
    <source>
        <dbReference type="ARBA" id="ARBA00004167"/>
    </source>
</evidence>
<dbReference type="InterPro" id="IPR008266">
    <property type="entry name" value="Tyr_kinase_AS"/>
</dbReference>
<dbReference type="GO" id="GO:0007169">
    <property type="term" value="P:cell surface receptor protein tyrosine kinase signaling pathway"/>
    <property type="evidence" value="ECO:0007669"/>
    <property type="project" value="TreeGrafter"/>
</dbReference>
<dbReference type="GO" id="GO:0005524">
    <property type="term" value="F:ATP binding"/>
    <property type="evidence" value="ECO:0007669"/>
    <property type="project" value="UniProtKB-UniRule"/>
</dbReference>
<dbReference type="InterPro" id="IPR001245">
    <property type="entry name" value="Ser-Thr/Tyr_kinase_cat_dom"/>
</dbReference>
<dbReference type="Gene3D" id="1.10.510.10">
    <property type="entry name" value="Transferase(Phosphotransferase) domain 1"/>
    <property type="match status" value="1"/>
</dbReference>
<dbReference type="SMART" id="SM00219">
    <property type="entry name" value="TyrKc"/>
    <property type="match status" value="1"/>
</dbReference>
<dbReference type="PANTHER" id="PTHR24416:SF611">
    <property type="entry name" value="TYROSINE-PROTEIN KINASE TRANSMEMBRANE RECEPTOR ROR"/>
    <property type="match status" value="1"/>
</dbReference>
<reference evidence="5 6" key="1">
    <citation type="submission" date="2024-05" db="EMBL/GenBank/DDBJ databases">
        <authorList>
            <person name="Wallberg A."/>
        </authorList>
    </citation>
    <scope>NUCLEOTIDE SEQUENCE [LARGE SCALE GENOMIC DNA]</scope>
</reference>
<dbReference type="PROSITE" id="PS50011">
    <property type="entry name" value="PROTEIN_KINASE_DOM"/>
    <property type="match status" value="1"/>
</dbReference>
<proteinExistence type="predicted"/>
<dbReference type="SUPFAM" id="SSF56112">
    <property type="entry name" value="Protein kinase-like (PK-like)"/>
    <property type="match status" value="1"/>
</dbReference>
<keyword evidence="3" id="KW-0067">ATP-binding</keyword>
<evidence type="ECO:0000313" key="6">
    <source>
        <dbReference type="Proteomes" id="UP001497623"/>
    </source>
</evidence>